<accession>A0A2P6RUP4</accession>
<keyword evidence="3" id="KW-1185">Reference proteome</keyword>
<protein>
    <submittedName>
        <fullName evidence="2">Putative RNA-directed DNA polymerase</fullName>
        <ecNumber evidence="2">2.7.7.49</ecNumber>
    </submittedName>
</protein>
<sequence length="160" mass="18564">MDYESAYELMERSSIHIDDVFAYTVAQEIIEHDDIEPRSVAECQQRADWPKWKEAIQAELDSLTKRQVFGPVVLTPPSVKPVGHKWVFVRKRNEKNEVLRYKARLVAQGFSQRPGIDYEETYSPVMDVITFRYLVSLVVSEGLEMQLMDVVTAYLYGDLD</sequence>
<proteinExistence type="predicted"/>
<dbReference type="AlphaFoldDB" id="A0A2P6RUP4"/>
<dbReference type="Gramene" id="PRQ50148">
    <property type="protein sequence ID" value="PRQ50148"/>
    <property type="gene ID" value="RchiOBHm_Chr2g0129881"/>
</dbReference>
<dbReference type="Pfam" id="PF07727">
    <property type="entry name" value="RVT_2"/>
    <property type="match status" value="1"/>
</dbReference>
<dbReference type="GO" id="GO:0003964">
    <property type="term" value="F:RNA-directed DNA polymerase activity"/>
    <property type="evidence" value="ECO:0007669"/>
    <property type="project" value="UniProtKB-KW"/>
</dbReference>
<keyword evidence="2" id="KW-0548">Nucleotidyltransferase</keyword>
<evidence type="ECO:0000259" key="1">
    <source>
        <dbReference type="Pfam" id="PF07727"/>
    </source>
</evidence>
<organism evidence="2 3">
    <name type="scientific">Rosa chinensis</name>
    <name type="common">China rose</name>
    <dbReference type="NCBI Taxonomy" id="74649"/>
    <lineage>
        <taxon>Eukaryota</taxon>
        <taxon>Viridiplantae</taxon>
        <taxon>Streptophyta</taxon>
        <taxon>Embryophyta</taxon>
        <taxon>Tracheophyta</taxon>
        <taxon>Spermatophyta</taxon>
        <taxon>Magnoliopsida</taxon>
        <taxon>eudicotyledons</taxon>
        <taxon>Gunneridae</taxon>
        <taxon>Pentapetalae</taxon>
        <taxon>rosids</taxon>
        <taxon>fabids</taxon>
        <taxon>Rosales</taxon>
        <taxon>Rosaceae</taxon>
        <taxon>Rosoideae</taxon>
        <taxon>Rosoideae incertae sedis</taxon>
        <taxon>Rosa</taxon>
    </lineage>
</organism>
<dbReference type="EC" id="2.7.7.49" evidence="2"/>
<keyword evidence="2" id="KW-0695">RNA-directed DNA polymerase</keyword>
<reference evidence="2 3" key="1">
    <citation type="journal article" date="2018" name="Nat. Genet.">
        <title>The Rosa genome provides new insights in the design of modern roses.</title>
        <authorList>
            <person name="Bendahmane M."/>
        </authorList>
    </citation>
    <scope>NUCLEOTIDE SEQUENCE [LARGE SCALE GENOMIC DNA]</scope>
    <source>
        <strain evidence="3">cv. Old Blush</strain>
    </source>
</reference>
<feature type="domain" description="Reverse transcriptase Ty1/copia-type" evidence="1">
    <location>
        <begin position="72"/>
        <end position="160"/>
    </location>
</feature>
<name>A0A2P6RUP4_ROSCH</name>
<keyword evidence="2" id="KW-0808">Transferase</keyword>
<evidence type="ECO:0000313" key="2">
    <source>
        <dbReference type="EMBL" id="PRQ50148.1"/>
    </source>
</evidence>
<evidence type="ECO:0000313" key="3">
    <source>
        <dbReference type="Proteomes" id="UP000238479"/>
    </source>
</evidence>
<dbReference type="EMBL" id="PDCK01000040">
    <property type="protein sequence ID" value="PRQ50148.1"/>
    <property type="molecule type" value="Genomic_DNA"/>
</dbReference>
<comment type="caution">
    <text evidence="2">The sequence shown here is derived from an EMBL/GenBank/DDBJ whole genome shotgun (WGS) entry which is preliminary data.</text>
</comment>
<dbReference type="Proteomes" id="UP000238479">
    <property type="component" value="Chromosome 2"/>
</dbReference>
<dbReference type="OMA" id="MERSSIH"/>
<dbReference type="STRING" id="74649.A0A2P6RUP4"/>
<gene>
    <name evidence="2" type="ORF">RchiOBHm_Chr2g0129881</name>
</gene>
<dbReference type="InterPro" id="IPR013103">
    <property type="entry name" value="RVT_2"/>
</dbReference>